<dbReference type="EnsemblMetazoa" id="BGLB020196-RA">
    <property type="protein sequence ID" value="BGLB020196-PA"/>
    <property type="gene ID" value="BGLB020196"/>
</dbReference>
<reference evidence="2" key="1">
    <citation type="submission" date="2020-05" db="UniProtKB">
        <authorList>
            <consortium name="EnsemblMetazoa"/>
        </authorList>
    </citation>
    <scope>IDENTIFICATION</scope>
    <source>
        <strain evidence="2">BB02</strain>
    </source>
</reference>
<protein>
    <recommendedName>
        <fullName evidence="1">E3 ubiquitin-protein ligase UBR4 N-terminal domain-containing protein</fullName>
    </recommendedName>
</protein>
<evidence type="ECO:0000313" key="2">
    <source>
        <dbReference type="EnsemblMetazoa" id="BGLB020196-PA"/>
    </source>
</evidence>
<dbReference type="Pfam" id="PF19423">
    <property type="entry name" value="E3_UBR4_N"/>
    <property type="match status" value="1"/>
</dbReference>
<dbReference type="InterPro" id="IPR045841">
    <property type="entry name" value="E3_UBR4_N"/>
</dbReference>
<evidence type="ECO:0000259" key="1">
    <source>
        <dbReference type="Pfam" id="PF19423"/>
    </source>
</evidence>
<sequence length="131" mass="15050">MFVFFNQRNAFATDPIPSESYLDAVHSAHMVTLSGQSPFCINASLRHVLHSLVRFGSDLILWCPSEASNTELVKFMFPLIYDVTTEYLRDMVTTLKEKFLHPQDEARFEEKAYRHAIQACDQVIVDFSDAE</sequence>
<proteinExistence type="predicted"/>
<dbReference type="AlphaFoldDB" id="A0A2C9KIU9"/>
<dbReference type="Proteomes" id="UP000076420">
    <property type="component" value="Unassembled WGS sequence"/>
</dbReference>
<evidence type="ECO:0000313" key="3">
    <source>
        <dbReference type="Proteomes" id="UP000076420"/>
    </source>
</evidence>
<gene>
    <name evidence="2" type="primary">106066788</name>
</gene>
<dbReference type="STRING" id="6526.A0A2C9KIU9"/>
<feature type="domain" description="E3 ubiquitin-protein ligase UBR4 N-terminal" evidence="1">
    <location>
        <begin position="8"/>
        <end position="130"/>
    </location>
</feature>
<name>A0A2C9KIU9_BIOGL</name>
<dbReference type="VEuPathDB" id="VectorBase:BGLAX_036328"/>
<dbReference type="KEGG" id="bgt:106066788"/>
<organism evidence="2 3">
    <name type="scientific">Biomphalaria glabrata</name>
    <name type="common">Bloodfluke planorb</name>
    <name type="synonym">Freshwater snail</name>
    <dbReference type="NCBI Taxonomy" id="6526"/>
    <lineage>
        <taxon>Eukaryota</taxon>
        <taxon>Metazoa</taxon>
        <taxon>Spiralia</taxon>
        <taxon>Lophotrochozoa</taxon>
        <taxon>Mollusca</taxon>
        <taxon>Gastropoda</taxon>
        <taxon>Heterobranchia</taxon>
        <taxon>Euthyneura</taxon>
        <taxon>Panpulmonata</taxon>
        <taxon>Hygrophila</taxon>
        <taxon>Lymnaeoidea</taxon>
        <taxon>Planorbidae</taxon>
        <taxon>Biomphalaria</taxon>
    </lineage>
</organism>
<dbReference type="VEuPathDB" id="VectorBase:BGLB020196"/>
<accession>A0A2C9KIU9</accession>